<dbReference type="STRING" id="294747.C5MB45"/>
<dbReference type="KEGG" id="ctp:CTRG_03287"/>
<sequence>MIDTDAFVRSSPYKLTHGETSDKFNLNNTTSDLLKFQLQEQYRTTLNDLKNNHDANTTINSTVDGESSFLHSQSMQDSFNNVLQTQIEAGEIRLSSSTGNLSTTSTTTSTYVGDDNNPLVRAVGSGISGDDVDEDEDDNLDSFISTKSNKPNYLNLKILIENSIFDSAKIKSSILDFHALNELKLAIENKQELQQYLLSKITTARSMNDLVVSEHTDNSLLVTIIKTQSSLQSQLIETSTELEKLKEKLFNHYFSCLSLGYIEDIRVARNLHSTSTFQQSPLNSPGKIPNNSTSPRFSLQSYQNFDSLIAHIASVAAQRNITLPQPPLLETGESKVTWIQSCIDSILSNTKPIEVPDGEYPQDQSSSSSKKYLDVDIVKSNSSSPMRSSGPDKIVSEYKTALNDLKFSYEYLAKEYEMSKISSDKVIHDYRKKITELEQQLQSKTDLMTPPETASFGSDSDSLENKDKEISRLRKELNMLKIDKLGKSYTSHHNASTSSFLSSPNLDFTHSAISPITGESLNIPDSSISMDADEDNTSINSHGRPSSSGYSNGILRKEFKKIVSDIQDQYELELAEERVRRRKLEEELEKSKH</sequence>
<reference evidence="3 4" key="1">
    <citation type="journal article" date="2009" name="Nature">
        <title>Evolution of pathogenicity and sexual reproduction in eight Candida genomes.</title>
        <authorList>
            <person name="Butler G."/>
            <person name="Rasmussen M.D."/>
            <person name="Lin M.F."/>
            <person name="Santos M.A."/>
            <person name="Sakthikumar S."/>
            <person name="Munro C.A."/>
            <person name="Rheinbay E."/>
            <person name="Grabherr M."/>
            <person name="Forche A."/>
            <person name="Reedy J.L."/>
            <person name="Agrafioti I."/>
            <person name="Arnaud M.B."/>
            <person name="Bates S."/>
            <person name="Brown A.J."/>
            <person name="Brunke S."/>
            <person name="Costanzo M.C."/>
            <person name="Fitzpatrick D.A."/>
            <person name="de Groot P.W."/>
            <person name="Harris D."/>
            <person name="Hoyer L.L."/>
            <person name="Hube B."/>
            <person name="Klis F.M."/>
            <person name="Kodira C."/>
            <person name="Lennard N."/>
            <person name="Logue M.E."/>
            <person name="Martin R."/>
            <person name="Neiman A.M."/>
            <person name="Nikolaou E."/>
            <person name="Quail M.A."/>
            <person name="Quinn J."/>
            <person name="Santos M.C."/>
            <person name="Schmitzberger F.F."/>
            <person name="Sherlock G."/>
            <person name="Shah P."/>
            <person name="Silverstein K.A."/>
            <person name="Skrzypek M.S."/>
            <person name="Soll D."/>
            <person name="Staggs R."/>
            <person name="Stansfield I."/>
            <person name="Stumpf M.P."/>
            <person name="Sudbery P.E."/>
            <person name="Srikantha T."/>
            <person name="Zeng Q."/>
            <person name="Berman J."/>
            <person name="Berriman M."/>
            <person name="Heitman J."/>
            <person name="Gow N.A."/>
            <person name="Lorenz M.C."/>
            <person name="Birren B.W."/>
            <person name="Kellis M."/>
            <person name="Cuomo C.A."/>
        </authorList>
    </citation>
    <scope>NUCLEOTIDE SEQUENCE [LARGE SCALE GENOMIC DNA]</scope>
    <source>
        <strain evidence="4">ATCC MYA-3404 / T1</strain>
    </source>
</reference>
<dbReference type="eggNOG" id="ENOG502QTTD">
    <property type="taxonomic scope" value="Eukaryota"/>
</dbReference>
<gene>
    <name evidence="3" type="ORF">CTRG_03287</name>
</gene>
<accession>C5MB45</accession>
<keyword evidence="4" id="KW-1185">Reference proteome</keyword>
<dbReference type="GeneID" id="8300242"/>
<dbReference type="OrthoDB" id="3996692at2759"/>
<evidence type="ECO:0000313" key="3">
    <source>
        <dbReference type="EMBL" id="EER32862.1"/>
    </source>
</evidence>
<feature type="compositionally biased region" description="Polar residues" evidence="2">
    <location>
        <begin position="537"/>
        <end position="551"/>
    </location>
</feature>
<name>C5MB45_CANTT</name>
<evidence type="ECO:0000313" key="4">
    <source>
        <dbReference type="Proteomes" id="UP000002037"/>
    </source>
</evidence>
<proteinExistence type="predicted"/>
<feature type="region of interest" description="Disordered" evidence="2">
    <location>
        <begin position="532"/>
        <end position="552"/>
    </location>
</feature>
<keyword evidence="1" id="KW-0175">Coiled coil</keyword>
<dbReference type="HOGENOM" id="CLU_035743_0_0_1"/>
<evidence type="ECO:0000256" key="2">
    <source>
        <dbReference type="SAM" id="MobiDB-lite"/>
    </source>
</evidence>
<dbReference type="EMBL" id="GG692398">
    <property type="protein sequence ID" value="EER32862.1"/>
    <property type="molecule type" value="Genomic_DNA"/>
</dbReference>
<dbReference type="RefSeq" id="XP_002548990.1">
    <property type="nucleotide sequence ID" value="XM_002548944.1"/>
</dbReference>
<feature type="coiled-coil region" evidence="1">
    <location>
        <begin position="427"/>
        <end position="483"/>
    </location>
</feature>
<dbReference type="VEuPathDB" id="FungiDB:CTRG_03287"/>
<dbReference type="Proteomes" id="UP000002037">
    <property type="component" value="Unassembled WGS sequence"/>
</dbReference>
<evidence type="ECO:0000256" key="1">
    <source>
        <dbReference type="SAM" id="Coils"/>
    </source>
</evidence>
<protein>
    <submittedName>
        <fullName evidence="3">Uncharacterized protein</fullName>
    </submittedName>
</protein>
<dbReference type="AlphaFoldDB" id="C5MB45"/>
<organism evidence="3 4">
    <name type="scientific">Candida tropicalis (strain ATCC MYA-3404 / T1)</name>
    <name type="common">Yeast</name>
    <dbReference type="NCBI Taxonomy" id="294747"/>
    <lineage>
        <taxon>Eukaryota</taxon>
        <taxon>Fungi</taxon>
        <taxon>Dikarya</taxon>
        <taxon>Ascomycota</taxon>
        <taxon>Saccharomycotina</taxon>
        <taxon>Pichiomycetes</taxon>
        <taxon>Debaryomycetaceae</taxon>
        <taxon>Candida/Lodderomyces clade</taxon>
        <taxon>Candida</taxon>
    </lineage>
</organism>